<protein>
    <recommendedName>
        <fullName evidence="1">Integrase zinc-binding domain-containing protein</fullName>
    </recommendedName>
</protein>
<dbReference type="AlphaFoldDB" id="A0AAF0UIW9"/>
<evidence type="ECO:0000313" key="2">
    <source>
        <dbReference type="EMBL" id="WMV46288.1"/>
    </source>
</evidence>
<dbReference type="Pfam" id="PF17921">
    <property type="entry name" value="Integrase_H2C2"/>
    <property type="match status" value="1"/>
</dbReference>
<name>A0AAF0UIW9_SOLVR</name>
<gene>
    <name evidence="2" type="ORF">MTR67_039673</name>
</gene>
<sequence length="109" mass="12646">MNGAESSLVSEVKEKQDQNPILLELKANVHKEKVMAFEQGGDDILRYQGMLCVPTVDELQERITEESHKSRYFFHPGSTKMYCDLREVYWWNSMKKGIAEFIAKCPNCQ</sequence>
<keyword evidence="3" id="KW-1185">Reference proteome</keyword>
<reference evidence="2" key="1">
    <citation type="submission" date="2023-08" db="EMBL/GenBank/DDBJ databases">
        <title>A de novo genome assembly of Solanum verrucosum Schlechtendal, a Mexican diploid species geographically isolated from the other diploid A-genome species in potato relatives.</title>
        <authorList>
            <person name="Hosaka K."/>
        </authorList>
    </citation>
    <scope>NUCLEOTIDE SEQUENCE</scope>
    <source>
        <tissue evidence="2">Young leaves</tissue>
    </source>
</reference>
<evidence type="ECO:0000313" key="3">
    <source>
        <dbReference type="Proteomes" id="UP001234989"/>
    </source>
</evidence>
<dbReference type="Proteomes" id="UP001234989">
    <property type="component" value="Chromosome 9"/>
</dbReference>
<dbReference type="InterPro" id="IPR041588">
    <property type="entry name" value="Integrase_H2C2"/>
</dbReference>
<proteinExistence type="predicted"/>
<organism evidence="2 3">
    <name type="scientific">Solanum verrucosum</name>
    <dbReference type="NCBI Taxonomy" id="315347"/>
    <lineage>
        <taxon>Eukaryota</taxon>
        <taxon>Viridiplantae</taxon>
        <taxon>Streptophyta</taxon>
        <taxon>Embryophyta</taxon>
        <taxon>Tracheophyta</taxon>
        <taxon>Spermatophyta</taxon>
        <taxon>Magnoliopsida</taxon>
        <taxon>eudicotyledons</taxon>
        <taxon>Gunneridae</taxon>
        <taxon>Pentapetalae</taxon>
        <taxon>asterids</taxon>
        <taxon>lamiids</taxon>
        <taxon>Solanales</taxon>
        <taxon>Solanaceae</taxon>
        <taxon>Solanoideae</taxon>
        <taxon>Solaneae</taxon>
        <taxon>Solanum</taxon>
    </lineage>
</organism>
<evidence type="ECO:0000259" key="1">
    <source>
        <dbReference type="Pfam" id="PF17921"/>
    </source>
</evidence>
<dbReference type="EMBL" id="CP133620">
    <property type="protein sequence ID" value="WMV46288.1"/>
    <property type="molecule type" value="Genomic_DNA"/>
</dbReference>
<dbReference type="Gene3D" id="1.10.340.70">
    <property type="match status" value="1"/>
</dbReference>
<feature type="domain" description="Integrase zinc-binding" evidence="1">
    <location>
        <begin position="58"/>
        <end position="109"/>
    </location>
</feature>
<accession>A0AAF0UIW9</accession>